<organism evidence="1 2">
    <name type="scientific">Mucilaginibacter gossypii</name>
    <dbReference type="NCBI Taxonomy" id="551996"/>
    <lineage>
        <taxon>Bacteria</taxon>
        <taxon>Pseudomonadati</taxon>
        <taxon>Bacteroidota</taxon>
        <taxon>Sphingobacteriia</taxon>
        <taxon>Sphingobacteriales</taxon>
        <taxon>Sphingobacteriaceae</taxon>
        <taxon>Mucilaginibacter</taxon>
    </lineage>
</organism>
<proteinExistence type="predicted"/>
<evidence type="ECO:0000313" key="1">
    <source>
        <dbReference type="EMBL" id="SDH87553.1"/>
    </source>
</evidence>
<dbReference type="AlphaFoldDB" id="A0A1G8FZK8"/>
<dbReference type="Proteomes" id="UP000199705">
    <property type="component" value="Unassembled WGS sequence"/>
</dbReference>
<protein>
    <submittedName>
        <fullName evidence="1">Uncharacterized protein</fullName>
    </submittedName>
</protein>
<reference evidence="2" key="1">
    <citation type="submission" date="2016-10" db="EMBL/GenBank/DDBJ databases">
        <authorList>
            <person name="Varghese N."/>
            <person name="Submissions S."/>
        </authorList>
    </citation>
    <scope>NUCLEOTIDE SEQUENCE [LARGE SCALE GENOMIC DNA]</scope>
    <source>
        <strain evidence="2">Gh-67</strain>
    </source>
</reference>
<accession>A0A1G8FZK8</accession>
<evidence type="ECO:0000313" key="2">
    <source>
        <dbReference type="Proteomes" id="UP000199705"/>
    </source>
</evidence>
<keyword evidence="2" id="KW-1185">Reference proteome</keyword>
<name>A0A1G8FZK8_9SPHI</name>
<dbReference type="EMBL" id="FNCG01000013">
    <property type="protein sequence ID" value="SDH87553.1"/>
    <property type="molecule type" value="Genomic_DNA"/>
</dbReference>
<gene>
    <name evidence="1" type="ORF">SAMN05192573_113116</name>
</gene>
<sequence>MIIKFKYNINTGKNKDGFRNFKREDRILLIKLRAYEFHLTQALKSCLFVGF</sequence>